<accession>A0AB35U604</accession>
<evidence type="ECO:0000256" key="1">
    <source>
        <dbReference type="ARBA" id="ARBA00007228"/>
    </source>
</evidence>
<dbReference type="CDD" id="cd18103">
    <property type="entry name" value="SpoU-like_RlmB"/>
    <property type="match status" value="1"/>
</dbReference>
<dbReference type="EMBL" id="JALBUR010000001">
    <property type="protein sequence ID" value="MDX8418605.1"/>
    <property type="molecule type" value="Genomic_DNA"/>
</dbReference>
<reference evidence="5 6" key="1">
    <citation type="submission" date="2022-03" db="EMBL/GenBank/DDBJ databases">
        <title>Novel taxa within the pig intestine.</title>
        <authorList>
            <person name="Wylensek D."/>
            <person name="Bishof K."/>
            <person name="Afrizal A."/>
            <person name="Clavel T."/>
        </authorList>
    </citation>
    <scope>NUCLEOTIDE SEQUENCE [LARGE SCALE GENOMIC DNA]</scope>
    <source>
        <strain evidence="5 6">CLA-KB-P133</strain>
    </source>
</reference>
<keyword evidence="3" id="KW-0808">Transferase</keyword>
<gene>
    <name evidence="5" type="ORF">MOZ60_00690</name>
</gene>
<dbReference type="InterPro" id="IPR029026">
    <property type="entry name" value="tRNA_m1G_MTases_N"/>
</dbReference>
<dbReference type="Pfam" id="PF08032">
    <property type="entry name" value="SpoU_sub_bind"/>
    <property type="match status" value="1"/>
</dbReference>
<keyword evidence="2 5" id="KW-0489">Methyltransferase</keyword>
<sequence length="240" mass="26250">MMIQIEGGLSVKAAMLAGSRQIEAVYLDEARHDKDAHFIVRKAQEKNIPVILKSRSWIEAHAQGRTHGGLIAQVQPRRFQQLSDVITENPYVFVVEGVEDPFNLGYIMRSLYSAGASGLLLPKRSWEKVESTILKSSAGASEYLNVIMSEDLPGDIAALKKQGLKAYAAMRRDAIAYWDASYAGPCLIAIGGEMRGLSSKVLAQMDQNIYIPYANDFRAALNAAGAAAAIAFEGFRQRNA</sequence>
<dbReference type="InterPro" id="IPR029028">
    <property type="entry name" value="Alpha/beta_knot_MTases"/>
</dbReference>
<evidence type="ECO:0000313" key="5">
    <source>
        <dbReference type="EMBL" id="MDX8418605.1"/>
    </source>
</evidence>
<dbReference type="GO" id="GO:0005829">
    <property type="term" value="C:cytosol"/>
    <property type="evidence" value="ECO:0007669"/>
    <property type="project" value="TreeGrafter"/>
</dbReference>
<proteinExistence type="inferred from homology"/>
<dbReference type="Gene3D" id="3.40.1280.10">
    <property type="match status" value="1"/>
</dbReference>
<dbReference type="Pfam" id="PF00588">
    <property type="entry name" value="SpoU_methylase"/>
    <property type="match status" value="1"/>
</dbReference>
<dbReference type="AlphaFoldDB" id="A0AB35U604"/>
<dbReference type="Proteomes" id="UP001286174">
    <property type="component" value="Unassembled WGS sequence"/>
</dbReference>
<evidence type="ECO:0000259" key="4">
    <source>
        <dbReference type="SMART" id="SM00967"/>
    </source>
</evidence>
<dbReference type="PANTHER" id="PTHR46429:SF1">
    <property type="entry name" value="23S RRNA (GUANOSINE-2'-O-)-METHYLTRANSFERASE RLMB"/>
    <property type="match status" value="1"/>
</dbReference>
<protein>
    <submittedName>
        <fullName evidence="5">RNA methyltransferase</fullName>
    </submittedName>
</protein>
<dbReference type="GO" id="GO:0008173">
    <property type="term" value="F:RNA methyltransferase activity"/>
    <property type="evidence" value="ECO:0007669"/>
    <property type="project" value="InterPro"/>
</dbReference>
<dbReference type="SUPFAM" id="SSF75217">
    <property type="entry name" value="alpha/beta knot"/>
    <property type="match status" value="1"/>
</dbReference>
<feature type="domain" description="RNA 2-O ribose methyltransferase substrate binding" evidence="4">
    <location>
        <begin position="4"/>
        <end position="80"/>
    </location>
</feature>
<dbReference type="InterPro" id="IPR004441">
    <property type="entry name" value="rRNA_MeTrfase_TrmH"/>
</dbReference>
<dbReference type="RefSeq" id="WP_277635591.1">
    <property type="nucleotide sequence ID" value="NZ_JALBUR010000001.1"/>
</dbReference>
<dbReference type="InterPro" id="IPR001537">
    <property type="entry name" value="SpoU_MeTrfase"/>
</dbReference>
<dbReference type="GO" id="GO:0003723">
    <property type="term" value="F:RNA binding"/>
    <property type="evidence" value="ECO:0007669"/>
    <property type="project" value="InterPro"/>
</dbReference>
<dbReference type="GO" id="GO:0032259">
    <property type="term" value="P:methylation"/>
    <property type="evidence" value="ECO:0007669"/>
    <property type="project" value="UniProtKB-KW"/>
</dbReference>
<name>A0AB35U604_9FIRM</name>
<dbReference type="InterPro" id="IPR013123">
    <property type="entry name" value="SpoU_subst-bd"/>
</dbReference>
<evidence type="ECO:0000313" key="6">
    <source>
        <dbReference type="Proteomes" id="UP001286174"/>
    </source>
</evidence>
<evidence type="ECO:0000256" key="2">
    <source>
        <dbReference type="ARBA" id="ARBA00022603"/>
    </source>
</evidence>
<dbReference type="InterPro" id="IPR029064">
    <property type="entry name" value="Ribosomal_eL30-like_sf"/>
</dbReference>
<dbReference type="Gene3D" id="3.30.1330.30">
    <property type="match status" value="1"/>
</dbReference>
<comment type="caution">
    <text evidence="5">The sequence shown here is derived from an EMBL/GenBank/DDBJ whole genome shotgun (WGS) entry which is preliminary data.</text>
</comment>
<keyword evidence="6" id="KW-1185">Reference proteome</keyword>
<evidence type="ECO:0000256" key="3">
    <source>
        <dbReference type="ARBA" id="ARBA00022679"/>
    </source>
</evidence>
<dbReference type="SMART" id="SM00967">
    <property type="entry name" value="SpoU_sub_bind"/>
    <property type="match status" value="1"/>
</dbReference>
<comment type="similarity">
    <text evidence="1">Belongs to the class IV-like SAM-binding methyltransferase superfamily. RNA methyltransferase TrmH family.</text>
</comment>
<dbReference type="GO" id="GO:0006396">
    <property type="term" value="P:RNA processing"/>
    <property type="evidence" value="ECO:0007669"/>
    <property type="project" value="InterPro"/>
</dbReference>
<dbReference type="SUPFAM" id="SSF55315">
    <property type="entry name" value="L30e-like"/>
    <property type="match status" value="1"/>
</dbReference>
<organism evidence="5 6">
    <name type="scientific">Grylomicrobium aquisgranensis</name>
    <dbReference type="NCBI Taxonomy" id="2926318"/>
    <lineage>
        <taxon>Bacteria</taxon>
        <taxon>Bacillati</taxon>
        <taxon>Bacillota</taxon>
        <taxon>Erysipelotrichia</taxon>
        <taxon>Erysipelotrichales</taxon>
        <taxon>Erysipelotrichaceae</taxon>
        <taxon>Grylomicrobium</taxon>
    </lineage>
</organism>
<dbReference type="PANTHER" id="PTHR46429">
    <property type="entry name" value="23S RRNA (GUANOSINE-2'-O-)-METHYLTRANSFERASE RLMB"/>
    <property type="match status" value="1"/>
</dbReference>